<organism evidence="1 2">
    <name type="scientific">Candidatus Iainarchaeum sp</name>
    <dbReference type="NCBI Taxonomy" id="3101447"/>
    <lineage>
        <taxon>Archaea</taxon>
        <taxon>Candidatus Iainarchaeota</taxon>
        <taxon>Candidatus Iainarchaeia</taxon>
        <taxon>Candidatus Iainarchaeales</taxon>
        <taxon>Candidatus Iainarchaeaceae</taxon>
        <taxon>Candidatus Iainarchaeum</taxon>
    </lineage>
</organism>
<dbReference type="EMBL" id="JAGVWD010000061">
    <property type="protein sequence ID" value="MBS3057722.1"/>
    <property type="molecule type" value="Genomic_DNA"/>
</dbReference>
<name>A0A8T4KVY3_9ARCH</name>
<evidence type="ECO:0000313" key="2">
    <source>
        <dbReference type="Proteomes" id="UP000677687"/>
    </source>
</evidence>
<accession>A0A8T4KVY3</accession>
<evidence type="ECO:0000313" key="1">
    <source>
        <dbReference type="EMBL" id="MBS3057722.1"/>
    </source>
</evidence>
<gene>
    <name evidence="1" type="ORF">J4415_03800</name>
</gene>
<reference evidence="1" key="1">
    <citation type="submission" date="2021-03" db="EMBL/GenBank/DDBJ databases">
        <authorList>
            <person name="Jaffe A."/>
        </authorList>
    </citation>
    <scope>NUCLEOTIDE SEQUENCE</scope>
    <source>
        <strain evidence="1">RIFCSPHIGHO2_01_FULL_AR10_44_11</strain>
    </source>
</reference>
<dbReference type="Proteomes" id="UP000677687">
    <property type="component" value="Unassembled WGS sequence"/>
</dbReference>
<comment type="caution">
    <text evidence="1">The sequence shown here is derived from an EMBL/GenBank/DDBJ whole genome shotgun (WGS) entry which is preliminary data.</text>
</comment>
<dbReference type="AlphaFoldDB" id="A0A8T4KVY3"/>
<sequence>MAMKIRTRRFTISRGGGKSGIGVSYTGHASGMKKNIGIIKKAIKGALVAKKH</sequence>
<reference evidence="1" key="2">
    <citation type="submission" date="2021-05" db="EMBL/GenBank/DDBJ databases">
        <title>Protein family content uncovers lineage relationships and bacterial pathway maintenance mechanisms in DPANN archaea.</title>
        <authorList>
            <person name="Castelle C.J."/>
            <person name="Meheust R."/>
            <person name="Jaffe A.L."/>
            <person name="Seitz K."/>
            <person name="Gong X."/>
            <person name="Baker B.J."/>
            <person name="Banfield J.F."/>
        </authorList>
    </citation>
    <scope>NUCLEOTIDE SEQUENCE</scope>
    <source>
        <strain evidence="1">RIFCSPHIGHO2_01_FULL_AR10_44_11</strain>
    </source>
</reference>
<protein>
    <submittedName>
        <fullName evidence="1">Uncharacterized protein</fullName>
    </submittedName>
</protein>
<proteinExistence type="predicted"/>